<feature type="region of interest" description="Disordered" evidence="1">
    <location>
        <begin position="21"/>
        <end position="80"/>
    </location>
</feature>
<sequence>MSRSAAILAFASTLVVARSAHAQNKAQDDDDDLVVPSTPGSQPAKAPASAPATAPAAPKPAGAAPQSPATAPAAANAAPASADVQERLAVLEQEAKEARERNGVLGHLAELLAPYRVTGFLQSEYQTNQTSEDQLGQGGTLLNKDRFTLRRARVRVDGEYKYAALQIEADGNTIRGPQMRILHAFGTLKVPGNDPKVPLAAVTMGLFDTPFGYELTEWPRNRWFMERTSASQAFFSAEPDVGIKLHGGISFLRWDIAFMNGEPLENKNGFPGLTPRSEKDIVFRVGAETTPRSDLGVSGHVSALRGKGFHSGTDATKGFVQWKDANEDGAIQPTELSGVSAASATPSQTFDRWAVGADLQVRLRTELGQTMLYGELVLANNLDRTLFIADPVTNGTDSRELGFYAGFTQEVTKWGVVGFRYDHYDPNADFFDKRGGKLIPTSQAIDTFSPMVGLVLPDPKGTDRARLLFQYDIIRDKLARDDRGLPHDLKNNVLTLRLQVAL</sequence>
<gene>
    <name evidence="3" type="ORF">AKJ09_08092</name>
</gene>
<feature type="compositionally biased region" description="Low complexity" evidence="1">
    <location>
        <begin position="39"/>
        <end position="80"/>
    </location>
</feature>
<reference evidence="3 4" key="1">
    <citation type="submission" date="2015-08" db="EMBL/GenBank/DDBJ databases">
        <authorList>
            <person name="Babu N.S."/>
            <person name="Beckwith C.J."/>
            <person name="Beseler K.G."/>
            <person name="Brison A."/>
            <person name="Carone J.V."/>
            <person name="Caskin T.P."/>
            <person name="Diamond M."/>
            <person name="Durham M.E."/>
            <person name="Foxe J.M."/>
            <person name="Go M."/>
            <person name="Henderson B.A."/>
            <person name="Jones I.B."/>
            <person name="McGettigan J.A."/>
            <person name="Micheletti S.J."/>
            <person name="Nasrallah M.E."/>
            <person name="Ortiz D."/>
            <person name="Piller C.R."/>
            <person name="Privatt S.R."/>
            <person name="Schneider S.L."/>
            <person name="Sharp S."/>
            <person name="Smith T.C."/>
            <person name="Stanton J.D."/>
            <person name="Ullery H.E."/>
            <person name="Wilson R.J."/>
            <person name="Serrano M.G."/>
            <person name="Buck G."/>
            <person name="Lee V."/>
            <person name="Wang Y."/>
            <person name="Carvalho R."/>
            <person name="Voegtly L."/>
            <person name="Shi R."/>
            <person name="Duckworth R."/>
            <person name="Johnson A."/>
            <person name="Loviza R."/>
            <person name="Walstead R."/>
            <person name="Shah Z."/>
            <person name="Kiflezghi M."/>
            <person name="Wade K."/>
            <person name="Ball S.L."/>
            <person name="Bradley K.W."/>
            <person name="Asai D.J."/>
            <person name="Bowman C.A."/>
            <person name="Russell D.A."/>
            <person name="Pope W.H."/>
            <person name="Jacobs-Sera D."/>
            <person name="Hendrix R.W."/>
            <person name="Hatfull G.F."/>
        </authorList>
    </citation>
    <scope>NUCLEOTIDE SEQUENCE [LARGE SCALE GENOMIC DNA]</scope>
    <source>
        <strain evidence="3 4">DSM 27648</strain>
    </source>
</reference>
<organism evidence="3 4">
    <name type="scientific">Labilithrix luteola</name>
    <dbReference type="NCBI Taxonomy" id="1391654"/>
    <lineage>
        <taxon>Bacteria</taxon>
        <taxon>Pseudomonadati</taxon>
        <taxon>Myxococcota</taxon>
        <taxon>Polyangia</taxon>
        <taxon>Polyangiales</taxon>
        <taxon>Labilitrichaceae</taxon>
        <taxon>Labilithrix</taxon>
    </lineage>
</organism>
<dbReference type="Gene3D" id="2.40.160.10">
    <property type="entry name" value="Porin"/>
    <property type="match status" value="1"/>
</dbReference>
<dbReference type="SUPFAM" id="SSF56935">
    <property type="entry name" value="Porins"/>
    <property type="match status" value="1"/>
</dbReference>
<feature type="signal peptide" evidence="2">
    <location>
        <begin position="1"/>
        <end position="22"/>
    </location>
</feature>
<dbReference type="AlphaFoldDB" id="A0A0K1Q6T4"/>
<dbReference type="InterPro" id="IPR023614">
    <property type="entry name" value="Porin_dom_sf"/>
</dbReference>
<evidence type="ECO:0000313" key="3">
    <source>
        <dbReference type="EMBL" id="AKV01429.1"/>
    </source>
</evidence>
<keyword evidence="4" id="KW-1185">Reference proteome</keyword>
<dbReference type="Proteomes" id="UP000064967">
    <property type="component" value="Chromosome"/>
</dbReference>
<keyword evidence="2" id="KW-0732">Signal</keyword>
<proteinExistence type="predicted"/>
<accession>A0A0K1Q6T4</accession>
<dbReference type="KEGG" id="llu:AKJ09_08092"/>
<evidence type="ECO:0000256" key="2">
    <source>
        <dbReference type="SAM" id="SignalP"/>
    </source>
</evidence>
<evidence type="ECO:0000313" key="4">
    <source>
        <dbReference type="Proteomes" id="UP000064967"/>
    </source>
</evidence>
<protein>
    <submittedName>
        <fullName evidence="3">Phosphate-selective porin O and P</fullName>
    </submittedName>
</protein>
<feature type="chain" id="PRO_5005467191" evidence="2">
    <location>
        <begin position="23"/>
        <end position="502"/>
    </location>
</feature>
<dbReference type="STRING" id="1391654.AKJ09_08092"/>
<dbReference type="EMBL" id="CP012333">
    <property type="protein sequence ID" value="AKV01429.1"/>
    <property type="molecule type" value="Genomic_DNA"/>
</dbReference>
<name>A0A0K1Q6T4_9BACT</name>
<evidence type="ECO:0000256" key="1">
    <source>
        <dbReference type="SAM" id="MobiDB-lite"/>
    </source>
</evidence>